<dbReference type="InterPro" id="IPR011009">
    <property type="entry name" value="Kinase-like_dom_sf"/>
</dbReference>
<evidence type="ECO:0000256" key="2">
    <source>
        <dbReference type="ARBA" id="ARBA00008536"/>
    </source>
</evidence>
<evidence type="ECO:0000256" key="15">
    <source>
        <dbReference type="ARBA" id="ARBA00023170"/>
    </source>
</evidence>
<keyword evidence="14 18" id="KW-0472">Membrane</keyword>
<keyword evidence="12 17" id="KW-0067">ATP-binding</keyword>
<comment type="similarity">
    <text evidence="3">In the C-terminal section; belongs to the protein kinase superfamily. Ser/Thr protein kinase family.</text>
</comment>
<dbReference type="AlphaFoldDB" id="A0A0A9CNC0"/>
<evidence type="ECO:0000259" key="20">
    <source>
        <dbReference type="Pfam" id="PF00139"/>
    </source>
</evidence>
<dbReference type="Gene3D" id="2.60.120.200">
    <property type="match status" value="1"/>
</dbReference>
<evidence type="ECO:0000256" key="9">
    <source>
        <dbReference type="ARBA" id="ARBA00022734"/>
    </source>
</evidence>
<evidence type="ECO:0000256" key="4">
    <source>
        <dbReference type="ARBA" id="ARBA00012513"/>
    </source>
</evidence>
<dbReference type="PANTHER" id="PTHR27007">
    <property type="match status" value="1"/>
</dbReference>
<evidence type="ECO:0000313" key="21">
    <source>
        <dbReference type="EMBL" id="JAD73002.1"/>
    </source>
</evidence>
<feature type="chain" id="PRO_5002060862" description="non-specific serine/threonine protein kinase" evidence="19">
    <location>
        <begin position="30"/>
        <end position="404"/>
    </location>
</feature>
<evidence type="ECO:0000256" key="6">
    <source>
        <dbReference type="ARBA" id="ARBA00022679"/>
    </source>
</evidence>
<dbReference type="InterPro" id="IPR050528">
    <property type="entry name" value="L-type_Lectin-RKs"/>
</dbReference>
<keyword evidence="16" id="KW-0325">Glycoprotein</keyword>
<dbReference type="EC" id="2.7.11.1" evidence="4"/>
<comment type="similarity">
    <text evidence="2">In the N-terminal section; belongs to the leguminous lectin family.</text>
</comment>
<dbReference type="Pfam" id="PF00139">
    <property type="entry name" value="Lectin_legB"/>
    <property type="match status" value="1"/>
</dbReference>
<evidence type="ECO:0000256" key="11">
    <source>
        <dbReference type="ARBA" id="ARBA00022777"/>
    </source>
</evidence>
<keyword evidence="11" id="KW-0418">Kinase</keyword>
<evidence type="ECO:0000256" key="7">
    <source>
        <dbReference type="ARBA" id="ARBA00022692"/>
    </source>
</evidence>
<name>A0A0A9CNC0_ARUDO</name>
<dbReference type="FunFam" id="2.60.120.200:FF:000051">
    <property type="entry name" value="L-type lectin-domain containing receptor kinase V.9"/>
    <property type="match status" value="1"/>
</dbReference>
<feature type="domain" description="Legume lectin" evidence="20">
    <location>
        <begin position="32"/>
        <end position="281"/>
    </location>
</feature>
<keyword evidence="8 19" id="KW-0732">Signal</keyword>
<evidence type="ECO:0000256" key="10">
    <source>
        <dbReference type="ARBA" id="ARBA00022741"/>
    </source>
</evidence>
<dbReference type="GO" id="GO:0030246">
    <property type="term" value="F:carbohydrate binding"/>
    <property type="evidence" value="ECO:0007669"/>
    <property type="project" value="UniProtKB-KW"/>
</dbReference>
<dbReference type="GO" id="GO:0005524">
    <property type="term" value="F:ATP binding"/>
    <property type="evidence" value="ECO:0007669"/>
    <property type="project" value="UniProtKB-UniRule"/>
</dbReference>
<reference evidence="21" key="1">
    <citation type="submission" date="2014-09" db="EMBL/GenBank/DDBJ databases">
        <authorList>
            <person name="Magalhaes I.L.F."/>
            <person name="Oliveira U."/>
            <person name="Santos F.R."/>
            <person name="Vidigal T.H.D.A."/>
            <person name="Brescovit A.D."/>
            <person name="Santos A.J."/>
        </authorList>
    </citation>
    <scope>NUCLEOTIDE SEQUENCE</scope>
    <source>
        <tissue evidence="21">Shoot tissue taken approximately 20 cm above the soil surface</tissue>
    </source>
</reference>
<keyword evidence="6" id="KW-0808">Transferase</keyword>
<dbReference type="InterPro" id="IPR001220">
    <property type="entry name" value="Legume_lectin_dom"/>
</dbReference>
<dbReference type="Gene3D" id="3.30.200.20">
    <property type="entry name" value="Phosphorylase Kinase, domain 1"/>
    <property type="match status" value="1"/>
</dbReference>
<evidence type="ECO:0000256" key="19">
    <source>
        <dbReference type="SAM" id="SignalP"/>
    </source>
</evidence>
<evidence type="ECO:0000256" key="14">
    <source>
        <dbReference type="ARBA" id="ARBA00023136"/>
    </source>
</evidence>
<sequence length="404" mass="44209">MPHTMKLLVFLLHPLLLLSLNLVVALCAGDDIRFAYSGLAGANLTVDGNATVTPDGLLVLTSHKTNLKGHAFYPNPLQFRRTPGDKVHSFSATFVFAIVSDYTDFSAHGMAFVVAPTTKSFTTALPAGYLALLNVQNNGNASNHLFAVELDTTQNTDFQDINANHVGIDVNDLHSVQSYPTGYYDGAVFKNLTLFSREAMQVWVEYDGKTGRIDVTLAPIKVVKPARPLVSANYDLSTVLKEQSYIGFSSATGGINSRHYVLGWSFAMNGPAPAIDITKLPKLPRFGSKPRSKILEIVLPIATASIIITIGTVVTVLVLRKLRYAELLEDWELEFGPHRFSFKDLYHATDGCKSKHLLGVGGFGKVYKGILLKSKLEVAVKRISHESRQGMKEFIAEVVSIGRL</sequence>
<evidence type="ECO:0000256" key="16">
    <source>
        <dbReference type="ARBA" id="ARBA00023180"/>
    </source>
</evidence>
<dbReference type="GO" id="GO:0004674">
    <property type="term" value="F:protein serine/threonine kinase activity"/>
    <property type="evidence" value="ECO:0007669"/>
    <property type="project" value="UniProtKB-KW"/>
</dbReference>
<dbReference type="EMBL" id="GBRH01224893">
    <property type="protein sequence ID" value="JAD73002.1"/>
    <property type="molecule type" value="Transcribed_RNA"/>
</dbReference>
<feature type="signal peptide" evidence="19">
    <location>
        <begin position="1"/>
        <end position="29"/>
    </location>
</feature>
<accession>A0A0A9CNC0</accession>
<dbReference type="PROSITE" id="PS00107">
    <property type="entry name" value="PROTEIN_KINASE_ATP"/>
    <property type="match status" value="1"/>
</dbReference>
<feature type="binding site" evidence="17">
    <location>
        <position position="381"/>
    </location>
    <ligand>
        <name>ATP</name>
        <dbReference type="ChEBI" id="CHEBI:30616"/>
    </ligand>
</feature>
<evidence type="ECO:0000256" key="5">
    <source>
        <dbReference type="ARBA" id="ARBA00022527"/>
    </source>
</evidence>
<keyword evidence="5" id="KW-0723">Serine/threonine-protein kinase</keyword>
<organism evidence="21">
    <name type="scientific">Arundo donax</name>
    <name type="common">Giant reed</name>
    <name type="synonym">Donax arundinaceus</name>
    <dbReference type="NCBI Taxonomy" id="35708"/>
    <lineage>
        <taxon>Eukaryota</taxon>
        <taxon>Viridiplantae</taxon>
        <taxon>Streptophyta</taxon>
        <taxon>Embryophyta</taxon>
        <taxon>Tracheophyta</taxon>
        <taxon>Spermatophyta</taxon>
        <taxon>Magnoliopsida</taxon>
        <taxon>Liliopsida</taxon>
        <taxon>Poales</taxon>
        <taxon>Poaceae</taxon>
        <taxon>PACMAD clade</taxon>
        <taxon>Arundinoideae</taxon>
        <taxon>Arundineae</taxon>
        <taxon>Arundo</taxon>
    </lineage>
</organism>
<dbReference type="SUPFAM" id="SSF49899">
    <property type="entry name" value="Concanavalin A-like lectins/glucanases"/>
    <property type="match status" value="1"/>
</dbReference>
<keyword evidence="9" id="KW-0430">Lectin</keyword>
<evidence type="ECO:0000256" key="8">
    <source>
        <dbReference type="ARBA" id="ARBA00022729"/>
    </source>
</evidence>
<proteinExistence type="inferred from homology"/>
<evidence type="ECO:0000256" key="1">
    <source>
        <dbReference type="ARBA" id="ARBA00004479"/>
    </source>
</evidence>
<evidence type="ECO:0000256" key="3">
    <source>
        <dbReference type="ARBA" id="ARBA00010217"/>
    </source>
</evidence>
<dbReference type="CDD" id="cd06899">
    <property type="entry name" value="lectin_legume_LecRK_Arcelin_ConA"/>
    <property type="match status" value="1"/>
</dbReference>
<evidence type="ECO:0000256" key="12">
    <source>
        <dbReference type="ARBA" id="ARBA00022840"/>
    </source>
</evidence>
<dbReference type="InterPro" id="IPR017441">
    <property type="entry name" value="Protein_kinase_ATP_BS"/>
</dbReference>
<keyword evidence="15" id="KW-0675">Receptor</keyword>
<keyword evidence="13 18" id="KW-1133">Transmembrane helix</keyword>
<dbReference type="GO" id="GO:0016020">
    <property type="term" value="C:membrane"/>
    <property type="evidence" value="ECO:0007669"/>
    <property type="project" value="UniProtKB-SubCell"/>
</dbReference>
<evidence type="ECO:0000256" key="13">
    <source>
        <dbReference type="ARBA" id="ARBA00022989"/>
    </source>
</evidence>
<dbReference type="SUPFAM" id="SSF56112">
    <property type="entry name" value="Protein kinase-like (PK-like)"/>
    <property type="match status" value="1"/>
</dbReference>
<evidence type="ECO:0000256" key="18">
    <source>
        <dbReference type="SAM" id="Phobius"/>
    </source>
</evidence>
<protein>
    <recommendedName>
        <fullName evidence="4">non-specific serine/threonine protein kinase</fullName>
        <ecNumber evidence="4">2.7.11.1</ecNumber>
    </recommendedName>
</protein>
<keyword evidence="10 17" id="KW-0547">Nucleotide-binding</keyword>
<evidence type="ECO:0000256" key="17">
    <source>
        <dbReference type="PROSITE-ProRule" id="PRU10141"/>
    </source>
</evidence>
<keyword evidence="7 18" id="KW-0812">Transmembrane</keyword>
<dbReference type="InterPro" id="IPR013320">
    <property type="entry name" value="ConA-like_dom_sf"/>
</dbReference>
<feature type="transmembrane region" description="Helical" evidence="18">
    <location>
        <begin position="297"/>
        <end position="319"/>
    </location>
</feature>
<comment type="subcellular location">
    <subcellularLocation>
        <location evidence="1">Membrane</location>
        <topology evidence="1">Single-pass type I membrane protein</topology>
    </subcellularLocation>
</comment>
<reference evidence="21" key="2">
    <citation type="journal article" date="2015" name="Data Brief">
        <title>Shoot transcriptome of the giant reed, Arundo donax.</title>
        <authorList>
            <person name="Barrero R.A."/>
            <person name="Guerrero F.D."/>
            <person name="Moolhuijzen P."/>
            <person name="Goolsby J.A."/>
            <person name="Tidwell J."/>
            <person name="Bellgard S.E."/>
            <person name="Bellgard M.I."/>
        </authorList>
    </citation>
    <scope>NUCLEOTIDE SEQUENCE</scope>
    <source>
        <tissue evidence="21">Shoot tissue taken approximately 20 cm above the soil surface</tissue>
    </source>
</reference>